<dbReference type="Pfam" id="PF03881">
    <property type="entry name" value="Fructosamin_kin"/>
    <property type="match status" value="1"/>
</dbReference>
<dbReference type="InterPro" id="IPR011009">
    <property type="entry name" value="Kinase-like_dom_sf"/>
</dbReference>
<dbReference type="InterPro" id="IPR016477">
    <property type="entry name" value="Fructo-/Ketosamine-3-kinase"/>
</dbReference>
<organism evidence="3 4">
    <name type="scientific">Candidatus Accumulibacter adjunctus</name>
    <dbReference type="NCBI Taxonomy" id="1454001"/>
    <lineage>
        <taxon>Bacteria</taxon>
        <taxon>Pseudomonadati</taxon>
        <taxon>Pseudomonadota</taxon>
        <taxon>Betaproteobacteria</taxon>
        <taxon>Candidatus Accumulibacter</taxon>
    </lineage>
</organism>
<dbReference type="Gene3D" id="3.90.1200.10">
    <property type="match status" value="1"/>
</dbReference>
<name>A0A011ME84_9PROT</name>
<dbReference type="Gene3D" id="3.30.200.20">
    <property type="entry name" value="Phosphorylase Kinase, domain 1"/>
    <property type="match status" value="1"/>
</dbReference>
<gene>
    <name evidence="3" type="ORF">AW08_01310</name>
</gene>
<reference evidence="3" key="1">
    <citation type="submission" date="2014-02" db="EMBL/GenBank/DDBJ databases">
        <title>Expanding our view of genomic diversity in Candidatus Accumulibacter clades.</title>
        <authorList>
            <person name="Skennerton C.T."/>
            <person name="Barr J.J."/>
            <person name="Slater F.R."/>
            <person name="Bond P.L."/>
            <person name="Tyson G.W."/>
        </authorList>
    </citation>
    <scope>NUCLEOTIDE SEQUENCE [LARGE SCALE GENOMIC DNA]</scope>
</reference>
<dbReference type="GO" id="GO:0016301">
    <property type="term" value="F:kinase activity"/>
    <property type="evidence" value="ECO:0007669"/>
    <property type="project" value="UniProtKB-UniRule"/>
</dbReference>
<proteinExistence type="inferred from homology"/>
<dbReference type="STRING" id="1454001.AW08_01310"/>
<evidence type="ECO:0000313" key="3">
    <source>
        <dbReference type="EMBL" id="EXI68093.1"/>
    </source>
</evidence>
<dbReference type="PANTHER" id="PTHR12149">
    <property type="entry name" value="FRUCTOSAMINE 3 KINASE-RELATED PROTEIN"/>
    <property type="match status" value="1"/>
</dbReference>
<dbReference type="AlphaFoldDB" id="A0A011ME84"/>
<keyword evidence="2" id="KW-0808">Transferase</keyword>
<dbReference type="PIRSF" id="PIRSF006221">
    <property type="entry name" value="Ketosamine-3-kinase"/>
    <property type="match status" value="1"/>
</dbReference>
<sequence>MYQITFADIRKPAVSRRLPAELAGNRLMPDRHRIDDDLYATLRALIRADGDASAAIDSVSEVGGGSISRALVLGSGRRRHFVKLNDASLAAMFAAEADGLAALAACPALRVPRVCGHGVSGRHAYLVLEHLSLSRLQGGAPAAAAGRALAAMHRITGSHFGWPRDNFIGSSRQYNASQPTWPLFFARQRLLPQLELAQRHRQHERLVRSGERLAESLPLLFTAHRPAPSLLHGDLWSGNAALDESGRLALFDPAVYWGDRETDLAMSELFGGFPDSFHAAYREAWPLADGFAQRRLLYQLYHVLNHLNLFGGGYLHQAERMIDRLLAETGG</sequence>
<dbReference type="PATRIC" id="fig|1454001.3.peg.1362"/>
<comment type="similarity">
    <text evidence="1 2">Belongs to the fructosamine kinase family.</text>
</comment>
<comment type="caution">
    <text evidence="3">The sequence shown here is derived from an EMBL/GenBank/DDBJ whole genome shotgun (WGS) entry which is preliminary data.</text>
</comment>
<evidence type="ECO:0000313" key="4">
    <source>
        <dbReference type="Proteomes" id="UP000020218"/>
    </source>
</evidence>
<accession>A0A011ME84</accession>
<keyword evidence="4" id="KW-1185">Reference proteome</keyword>
<dbReference type="Proteomes" id="UP000020218">
    <property type="component" value="Unassembled WGS sequence"/>
</dbReference>
<dbReference type="EMBL" id="JFAX01000006">
    <property type="protein sequence ID" value="EXI68093.1"/>
    <property type="molecule type" value="Genomic_DNA"/>
</dbReference>
<dbReference type="PANTHER" id="PTHR12149:SF8">
    <property type="entry name" value="PROTEIN-RIBULOSAMINE 3-KINASE"/>
    <property type="match status" value="1"/>
</dbReference>
<dbReference type="SUPFAM" id="SSF56112">
    <property type="entry name" value="Protein kinase-like (PK-like)"/>
    <property type="match status" value="1"/>
</dbReference>
<evidence type="ECO:0000256" key="1">
    <source>
        <dbReference type="ARBA" id="ARBA00009460"/>
    </source>
</evidence>
<evidence type="ECO:0000256" key="2">
    <source>
        <dbReference type="PIRNR" id="PIRNR006221"/>
    </source>
</evidence>
<protein>
    <submittedName>
        <fullName evidence="3">Fructosamine-3-kinase</fullName>
    </submittedName>
</protein>
<keyword evidence="2" id="KW-0418">Kinase</keyword>